<protein>
    <submittedName>
        <fullName evidence="2">Phage virion morphogenesis protein</fullName>
    </submittedName>
</protein>
<dbReference type="AlphaFoldDB" id="A0A2W4W3A8"/>
<organism evidence="2 3">
    <name type="scientific">Shackletoniella antarctica</name>
    <dbReference type="NCBI Taxonomy" id="268115"/>
    <lineage>
        <taxon>Bacteria</taxon>
        <taxon>Bacillati</taxon>
        <taxon>Cyanobacteriota</taxon>
        <taxon>Cyanophyceae</taxon>
        <taxon>Oculatellales</taxon>
        <taxon>Oculatellaceae</taxon>
        <taxon>Shackletoniella</taxon>
    </lineage>
</organism>
<dbReference type="Proteomes" id="UP000249081">
    <property type="component" value="Unassembled WGS sequence"/>
</dbReference>
<sequence length="114" mass="12790">MAEGAFLERQAKLRFLKEQDPAGKPWAPLRPATVREKKRSGKSSAILSRDKFLAASIFYNVSGSEVRVKPSEEYGIFHQVGNSKRNLPARPFMGFEPGDAEKIGQIFRDHLEGN</sequence>
<evidence type="ECO:0000256" key="1">
    <source>
        <dbReference type="SAM" id="MobiDB-lite"/>
    </source>
</evidence>
<reference evidence="2 3" key="2">
    <citation type="submission" date="2018-06" db="EMBL/GenBank/DDBJ databases">
        <title>Metagenomic assembly of (sub)arctic Cyanobacteria and their associated microbiome from non-axenic cultures.</title>
        <authorList>
            <person name="Baurain D."/>
        </authorList>
    </citation>
    <scope>NUCLEOTIDE SEQUENCE [LARGE SCALE GENOMIC DNA]</scope>
    <source>
        <strain evidence="2">ULC041bin1</strain>
    </source>
</reference>
<accession>A0A2W4W3A8</accession>
<reference evidence="3" key="1">
    <citation type="submission" date="2018-04" db="EMBL/GenBank/DDBJ databases">
        <authorList>
            <person name="Cornet L."/>
        </authorList>
    </citation>
    <scope>NUCLEOTIDE SEQUENCE [LARGE SCALE GENOMIC DNA]</scope>
</reference>
<proteinExistence type="predicted"/>
<evidence type="ECO:0000313" key="3">
    <source>
        <dbReference type="Proteomes" id="UP000249081"/>
    </source>
</evidence>
<dbReference type="InterPro" id="IPR006522">
    <property type="entry name" value="Phage_virion_morphogenesis"/>
</dbReference>
<gene>
    <name evidence="2" type="ORF">DCF17_13100</name>
</gene>
<feature type="region of interest" description="Disordered" evidence="1">
    <location>
        <begin position="18"/>
        <end position="44"/>
    </location>
</feature>
<comment type="caution">
    <text evidence="2">The sequence shown here is derived from an EMBL/GenBank/DDBJ whole genome shotgun (WGS) entry which is preliminary data.</text>
</comment>
<dbReference type="NCBIfam" id="TIGR01635">
    <property type="entry name" value="tail_comp_S"/>
    <property type="match status" value="1"/>
</dbReference>
<dbReference type="Pfam" id="PF05069">
    <property type="entry name" value="Phage_tail_S"/>
    <property type="match status" value="1"/>
</dbReference>
<evidence type="ECO:0000313" key="2">
    <source>
        <dbReference type="EMBL" id="PZO39563.1"/>
    </source>
</evidence>
<name>A0A2W4W3A8_9CYAN</name>
<dbReference type="EMBL" id="QBMN01000086">
    <property type="protein sequence ID" value="PZO39563.1"/>
    <property type="molecule type" value="Genomic_DNA"/>
</dbReference>